<protein>
    <recommendedName>
        <fullName evidence="3">Antibiotic biosynthesis monooxygenase</fullName>
    </recommendedName>
</protein>
<evidence type="ECO:0008006" key="3">
    <source>
        <dbReference type="Google" id="ProtNLM"/>
    </source>
</evidence>
<dbReference type="OrthoDB" id="9787920at2"/>
<accession>A0A5N0UNI1</accession>
<keyword evidence="2" id="KW-1185">Reference proteome</keyword>
<organism evidence="1 2">
    <name type="scientific">Amycolatopsis acidicola</name>
    <dbReference type="NCBI Taxonomy" id="2596893"/>
    <lineage>
        <taxon>Bacteria</taxon>
        <taxon>Bacillati</taxon>
        <taxon>Actinomycetota</taxon>
        <taxon>Actinomycetes</taxon>
        <taxon>Pseudonocardiales</taxon>
        <taxon>Pseudonocardiaceae</taxon>
        <taxon>Amycolatopsis</taxon>
    </lineage>
</organism>
<dbReference type="AlphaFoldDB" id="A0A5N0UNI1"/>
<gene>
    <name evidence="1" type="ORF">FPZ12_038230</name>
</gene>
<proteinExistence type="predicted"/>
<reference evidence="1" key="1">
    <citation type="submission" date="2019-09" db="EMBL/GenBank/DDBJ databases">
        <authorList>
            <person name="Teo W.F.A."/>
            <person name="Duangmal K."/>
        </authorList>
    </citation>
    <scope>NUCLEOTIDE SEQUENCE [LARGE SCALE GENOMIC DNA]</scope>
    <source>
        <strain evidence="1">K81G1</strain>
    </source>
</reference>
<dbReference type="RefSeq" id="WP_144757609.1">
    <property type="nucleotide sequence ID" value="NZ_VMNW02000096.1"/>
</dbReference>
<sequence>MAEVLLAVVVDMVAGREDDGQRFEDDVLARLGKHGGTLERRLRTADAGSEVHLLRFTSRAGYEAFLADPDRLALRDKVGHAAPAARVLEVKDV</sequence>
<evidence type="ECO:0000313" key="2">
    <source>
        <dbReference type="Proteomes" id="UP000319769"/>
    </source>
</evidence>
<name>A0A5N0UNI1_9PSEU</name>
<evidence type="ECO:0000313" key="1">
    <source>
        <dbReference type="EMBL" id="KAA9151767.1"/>
    </source>
</evidence>
<comment type="caution">
    <text evidence="1">The sequence shown here is derived from an EMBL/GenBank/DDBJ whole genome shotgun (WGS) entry which is preliminary data.</text>
</comment>
<dbReference type="Proteomes" id="UP000319769">
    <property type="component" value="Unassembled WGS sequence"/>
</dbReference>
<dbReference type="EMBL" id="VMNW02000096">
    <property type="protein sequence ID" value="KAA9151767.1"/>
    <property type="molecule type" value="Genomic_DNA"/>
</dbReference>